<sequence>MSSAPSRSSQDAVGNSLGIAVDRIIAAIEQVAASNPVVLIDGRSGAGKTSLARALVARWPLRGRVQLVALDSIYPGWDGLDDGVELARELILTPHAKGFVGVWQRWDWTVGEPAEAHAVDPSLPLIVEGSGALTPTTARLADVRVWLESPTASRKERALARDGETYRPHWDRWARQEQRHVTRDDPMSLASLVFPVP</sequence>
<keyword evidence="2" id="KW-0808">Transferase</keyword>
<dbReference type="NCBIfam" id="NF005115">
    <property type="entry name" value="PRK06547.1"/>
    <property type="match status" value="1"/>
</dbReference>
<accession>A0A0M2HMY9</accession>
<feature type="domain" description="Sigma-54 factor interaction" evidence="1">
    <location>
        <begin position="21"/>
        <end position="58"/>
    </location>
</feature>
<dbReference type="EMBL" id="JYJA01000008">
    <property type="protein sequence ID" value="KJL45819.1"/>
    <property type="molecule type" value="Genomic_DNA"/>
</dbReference>
<dbReference type="PATRIC" id="fig|69370.6.peg.23"/>
<dbReference type="SUPFAM" id="SSF52540">
    <property type="entry name" value="P-loop containing nucleoside triphosphate hydrolases"/>
    <property type="match status" value="1"/>
</dbReference>
<dbReference type="Proteomes" id="UP000034098">
    <property type="component" value="Unassembled WGS sequence"/>
</dbReference>
<keyword evidence="3" id="KW-1185">Reference proteome</keyword>
<evidence type="ECO:0000313" key="3">
    <source>
        <dbReference type="Proteomes" id="UP000034098"/>
    </source>
</evidence>
<evidence type="ECO:0000259" key="1">
    <source>
        <dbReference type="Pfam" id="PF00158"/>
    </source>
</evidence>
<comment type="caution">
    <text evidence="2">The sequence shown here is derived from an EMBL/GenBank/DDBJ whole genome shotgun (WGS) entry which is preliminary data.</text>
</comment>
<dbReference type="Pfam" id="PF00158">
    <property type="entry name" value="Sigma54_activat"/>
    <property type="match status" value="1"/>
</dbReference>
<keyword evidence="2" id="KW-0418">Kinase</keyword>
<dbReference type="InterPro" id="IPR027417">
    <property type="entry name" value="P-loop_NTPase"/>
</dbReference>
<dbReference type="GO" id="GO:0006355">
    <property type="term" value="P:regulation of DNA-templated transcription"/>
    <property type="evidence" value="ECO:0007669"/>
    <property type="project" value="InterPro"/>
</dbReference>
<name>A0A0M2HMY9_MICTR</name>
<dbReference type="GO" id="GO:0016301">
    <property type="term" value="F:kinase activity"/>
    <property type="evidence" value="ECO:0007669"/>
    <property type="project" value="UniProtKB-KW"/>
</dbReference>
<reference evidence="2 3" key="1">
    <citation type="submission" date="2015-02" db="EMBL/GenBank/DDBJ databases">
        <title>Draft genome sequences of ten Microbacterium spp. with emphasis on heavy metal contaminated environments.</title>
        <authorList>
            <person name="Corretto E."/>
        </authorList>
    </citation>
    <scope>NUCLEOTIDE SEQUENCE [LARGE SCALE GENOMIC DNA]</scope>
    <source>
        <strain evidence="2 3">DSM 8608</strain>
    </source>
</reference>
<dbReference type="AlphaFoldDB" id="A0A0M2HMY9"/>
<organism evidence="2 3">
    <name type="scientific">Microbacterium trichothecenolyticum</name>
    <name type="common">Aureobacterium trichothecenolyticum</name>
    <dbReference type="NCBI Taxonomy" id="69370"/>
    <lineage>
        <taxon>Bacteria</taxon>
        <taxon>Bacillati</taxon>
        <taxon>Actinomycetota</taxon>
        <taxon>Actinomycetes</taxon>
        <taxon>Micrococcales</taxon>
        <taxon>Microbacteriaceae</taxon>
        <taxon>Microbacterium</taxon>
    </lineage>
</organism>
<proteinExistence type="predicted"/>
<dbReference type="RefSeq" id="WP_425411871.1">
    <property type="nucleotide sequence ID" value="NZ_JYJA01000008.1"/>
</dbReference>
<dbReference type="GO" id="GO:0005524">
    <property type="term" value="F:ATP binding"/>
    <property type="evidence" value="ECO:0007669"/>
    <property type="project" value="InterPro"/>
</dbReference>
<gene>
    <name evidence="2" type="primary">cmk_1</name>
    <name evidence="2" type="ORF">RS82_00026</name>
</gene>
<dbReference type="EC" id="2.7.4.25" evidence="2"/>
<dbReference type="Gene3D" id="3.40.50.300">
    <property type="entry name" value="P-loop containing nucleotide triphosphate hydrolases"/>
    <property type="match status" value="1"/>
</dbReference>
<dbReference type="InterPro" id="IPR002078">
    <property type="entry name" value="Sigma_54_int"/>
</dbReference>
<protein>
    <submittedName>
        <fullName evidence="2">Cytidylate kinase</fullName>
        <ecNumber evidence="2">2.7.4.25</ecNumber>
    </submittedName>
</protein>
<evidence type="ECO:0000313" key="2">
    <source>
        <dbReference type="EMBL" id="KJL45819.1"/>
    </source>
</evidence>